<keyword evidence="4" id="KW-0418">Kinase</keyword>
<dbReference type="GO" id="GO:0005524">
    <property type="term" value="F:ATP binding"/>
    <property type="evidence" value="ECO:0007669"/>
    <property type="project" value="InterPro"/>
</dbReference>
<dbReference type="PROSITE" id="PS00108">
    <property type="entry name" value="PROTEIN_KINASE_ST"/>
    <property type="match status" value="1"/>
</dbReference>
<feature type="compositionally biased region" description="Polar residues" evidence="2">
    <location>
        <begin position="275"/>
        <end position="294"/>
    </location>
</feature>
<dbReference type="SUPFAM" id="SSF56112">
    <property type="entry name" value="Protein kinase-like (PK-like)"/>
    <property type="match status" value="1"/>
</dbReference>
<name>A0A6G1S572_9ACAR</name>
<keyword evidence="4" id="KW-0808">Transferase</keyword>
<dbReference type="PROSITE" id="PS50011">
    <property type="entry name" value="PROTEIN_KINASE_DOM"/>
    <property type="match status" value="1"/>
</dbReference>
<dbReference type="InterPro" id="IPR011009">
    <property type="entry name" value="Kinase-like_dom_sf"/>
</dbReference>
<dbReference type="AlphaFoldDB" id="A0A6G1S572"/>
<dbReference type="EMBL" id="GGYP01000873">
    <property type="protein sequence ID" value="MDE45644.1"/>
    <property type="molecule type" value="Transcribed_RNA"/>
</dbReference>
<dbReference type="EC" id="2.7.11.1" evidence="1"/>
<evidence type="ECO:0000259" key="3">
    <source>
        <dbReference type="PROSITE" id="PS50011"/>
    </source>
</evidence>
<evidence type="ECO:0000313" key="4">
    <source>
        <dbReference type="EMBL" id="MDE45644.1"/>
    </source>
</evidence>
<dbReference type="Gene3D" id="3.30.200.20">
    <property type="entry name" value="Phosphorylase Kinase, domain 1"/>
    <property type="match status" value="1"/>
</dbReference>
<feature type="region of interest" description="Disordered" evidence="2">
    <location>
        <begin position="450"/>
        <end position="504"/>
    </location>
</feature>
<dbReference type="SMART" id="SM00220">
    <property type="entry name" value="S_TKc"/>
    <property type="match status" value="1"/>
</dbReference>
<reference evidence="4" key="1">
    <citation type="submission" date="2018-10" db="EMBL/GenBank/DDBJ databases">
        <title>Transcriptome assembly of Aceria tosichella (Wheat curl mite) Type 2.</title>
        <authorList>
            <person name="Scully E.D."/>
            <person name="Geib S.M."/>
            <person name="Palmer N.A."/>
            <person name="Gupta A.K."/>
            <person name="Sarath G."/>
            <person name="Tatineni S."/>
        </authorList>
    </citation>
    <scope>NUCLEOTIDE SEQUENCE</scope>
    <source>
        <strain evidence="4">LincolnNE</strain>
    </source>
</reference>
<organism evidence="4">
    <name type="scientific">Aceria tosichella</name>
    <name type="common">wheat curl mite</name>
    <dbReference type="NCBI Taxonomy" id="561515"/>
    <lineage>
        <taxon>Eukaryota</taxon>
        <taxon>Metazoa</taxon>
        <taxon>Ecdysozoa</taxon>
        <taxon>Arthropoda</taxon>
        <taxon>Chelicerata</taxon>
        <taxon>Arachnida</taxon>
        <taxon>Acari</taxon>
        <taxon>Acariformes</taxon>
        <taxon>Trombidiformes</taxon>
        <taxon>Prostigmata</taxon>
        <taxon>Eupodina</taxon>
        <taxon>Eriophyoidea</taxon>
        <taxon>Eriophyidae</taxon>
        <taxon>Eriophyinae</taxon>
        <taxon>Aceriini</taxon>
        <taxon>Aceria</taxon>
    </lineage>
</organism>
<dbReference type="GO" id="GO:0004674">
    <property type="term" value="F:protein serine/threonine kinase activity"/>
    <property type="evidence" value="ECO:0007669"/>
    <property type="project" value="UniProtKB-EC"/>
</dbReference>
<feature type="region of interest" description="Disordered" evidence="2">
    <location>
        <begin position="269"/>
        <end position="322"/>
    </location>
</feature>
<feature type="compositionally biased region" description="Low complexity" evidence="2">
    <location>
        <begin position="459"/>
        <end position="504"/>
    </location>
</feature>
<dbReference type="Gene3D" id="1.10.510.10">
    <property type="entry name" value="Transferase(Phosphotransferase) domain 1"/>
    <property type="match status" value="2"/>
</dbReference>
<sequence>MSEEPRFAPNGNKLPERLPVGHRLVDTTKQQWIIGPSIGCGGFGDIYLTRQYDEKRDDLKRFNQEQIIKESQAWSNVIKFEHFSGPLFAEINFYLRCARRETIEEYMTAKKLKHLGMPRFVASGIYDPLRDDNPPPVCKNTTIASSNGKPPPAKRGRLAGAAKNGTTNGVQTNGVVKKTNGAVNGRHKKLPNSSNQTKEKKYRFLVLERFGDDVQKIWQRAHEHFDMKSAFTIALKVLDTLEYIHSHGYVHADVKASNLLIDWRGDSDRSHSKDYGNNNSIAPKSQNGVSTPKTTAVKRERPKSVTKSSSKTSNGASSLTNKSSIEPEDQIYLVDFGLVERFYSKDGTHREHVEDQRRANNGTVEFSSRDAHIGAFSRRSDLESLAYNLLYWVSGGRLPWTNCLKDHQLVEASKKWYMSNLEVFVNYCFNEDAIPIDPLKLLRGQEVSPTGTVTTNGIKTPTTSTKSSRSSSKSSTKSSVKSTTKSARSVSSSKSSSLSSSTSTDNSIMCAALYDILSYISKLSFEDEPDYFLLKSILGHALGGGSSARTARKVRGVPIVKKTPPKLPKCENPTPAMREILRKMTLTGKKR</sequence>
<evidence type="ECO:0000256" key="1">
    <source>
        <dbReference type="ARBA" id="ARBA00012513"/>
    </source>
</evidence>
<dbReference type="Pfam" id="PF00069">
    <property type="entry name" value="Pkinase"/>
    <property type="match status" value="1"/>
</dbReference>
<feature type="domain" description="Protein kinase" evidence="3">
    <location>
        <begin position="32"/>
        <end position="453"/>
    </location>
</feature>
<dbReference type="PANTHER" id="PTHR11909">
    <property type="entry name" value="CASEIN KINASE-RELATED"/>
    <property type="match status" value="1"/>
</dbReference>
<evidence type="ECO:0000256" key="2">
    <source>
        <dbReference type="SAM" id="MobiDB-lite"/>
    </source>
</evidence>
<dbReference type="InterPro" id="IPR050235">
    <property type="entry name" value="CK1_Ser-Thr_kinase"/>
</dbReference>
<gene>
    <name evidence="4" type="primary">VRK1</name>
    <name evidence="4" type="ORF">g.3419</name>
</gene>
<protein>
    <recommendedName>
        <fullName evidence="1">non-specific serine/threonine protein kinase</fullName>
        <ecNumber evidence="1">2.7.11.1</ecNumber>
    </recommendedName>
</protein>
<proteinExistence type="predicted"/>
<accession>A0A6G1S572</accession>
<dbReference type="InterPro" id="IPR008271">
    <property type="entry name" value="Ser/Thr_kinase_AS"/>
</dbReference>
<dbReference type="InterPro" id="IPR000719">
    <property type="entry name" value="Prot_kinase_dom"/>
</dbReference>